<dbReference type="RefSeq" id="WP_091651412.1">
    <property type="nucleotide sequence ID" value="NZ_FMHW01000002.1"/>
</dbReference>
<dbReference type="EMBL" id="FMHW01000002">
    <property type="protein sequence ID" value="SCL41602.1"/>
    <property type="molecule type" value="Genomic_DNA"/>
</dbReference>
<reference evidence="2" key="1">
    <citation type="submission" date="2016-06" db="EMBL/GenBank/DDBJ databases">
        <authorList>
            <person name="Varghese N."/>
            <person name="Submissions Spin"/>
        </authorList>
    </citation>
    <scope>NUCLEOTIDE SEQUENCE [LARGE SCALE GENOMIC DNA]</scope>
    <source>
        <strain evidence="2">DSM 43817</strain>
    </source>
</reference>
<protein>
    <recommendedName>
        <fullName evidence="3">BON domain-containing protein</fullName>
    </recommendedName>
</protein>
<accession>A0A1C6TJ48</accession>
<evidence type="ECO:0008006" key="3">
    <source>
        <dbReference type="Google" id="ProtNLM"/>
    </source>
</evidence>
<name>A0A1C6TJ48_9ACTN</name>
<dbReference type="AlphaFoldDB" id="A0A1C6TJ48"/>
<dbReference type="STRING" id="145854.GA0074692_6401"/>
<evidence type="ECO:0000313" key="1">
    <source>
        <dbReference type="EMBL" id="SCL41602.1"/>
    </source>
</evidence>
<sequence>MTDHLSAAVGPPDEYVEAEIQRLLTEDPDIAEQGITVVRREHGLVLYGEVESPHRRDEILRRVADRFPDVPVTSDIGVTRAQAPTEIEELP</sequence>
<evidence type="ECO:0000313" key="2">
    <source>
        <dbReference type="Proteomes" id="UP000198959"/>
    </source>
</evidence>
<keyword evidence="2" id="KW-1185">Reference proteome</keyword>
<gene>
    <name evidence="1" type="ORF">GA0074692_6401</name>
</gene>
<proteinExistence type="predicted"/>
<dbReference type="OrthoDB" id="3396286at2"/>
<dbReference type="Proteomes" id="UP000198959">
    <property type="component" value="Unassembled WGS sequence"/>
</dbReference>
<organism evidence="1 2">
    <name type="scientific">Micromonospora pallida</name>
    <dbReference type="NCBI Taxonomy" id="145854"/>
    <lineage>
        <taxon>Bacteria</taxon>
        <taxon>Bacillati</taxon>
        <taxon>Actinomycetota</taxon>
        <taxon>Actinomycetes</taxon>
        <taxon>Micromonosporales</taxon>
        <taxon>Micromonosporaceae</taxon>
        <taxon>Micromonospora</taxon>
    </lineage>
</organism>